<proteinExistence type="inferred from homology"/>
<name>A0A1I6QFI0_9PSEU</name>
<dbReference type="Pfam" id="PF00005">
    <property type="entry name" value="ABC_tran"/>
    <property type="match status" value="1"/>
</dbReference>
<dbReference type="PROSITE" id="PS00211">
    <property type="entry name" value="ABC_TRANSPORTER_1"/>
    <property type="match status" value="1"/>
</dbReference>
<keyword evidence="7" id="KW-1185">Reference proteome</keyword>
<dbReference type="InterPro" id="IPR027417">
    <property type="entry name" value="P-loop_NTPase"/>
</dbReference>
<dbReference type="OrthoDB" id="3217132at2"/>
<evidence type="ECO:0000313" key="6">
    <source>
        <dbReference type="EMBL" id="SFS51048.1"/>
    </source>
</evidence>
<dbReference type="SUPFAM" id="SSF52540">
    <property type="entry name" value="P-loop containing nucleoside triphosphate hydrolases"/>
    <property type="match status" value="1"/>
</dbReference>
<dbReference type="GO" id="GO:0016887">
    <property type="term" value="F:ATP hydrolysis activity"/>
    <property type="evidence" value="ECO:0007669"/>
    <property type="project" value="InterPro"/>
</dbReference>
<dbReference type="GO" id="GO:0005524">
    <property type="term" value="F:ATP binding"/>
    <property type="evidence" value="ECO:0007669"/>
    <property type="project" value="UniProtKB-KW"/>
</dbReference>
<evidence type="ECO:0000259" key="5">
    <source>
        <dbReference type="PROSITE" id="PS50893"/>
    </source>
</evidence>
<evidence type="ECO:0000256" key="1">
    <source>
        <dbReference type="ARBA" id="ARBA00005417"/>
    </source>
</evidence>
<evidence type="ECO:0000313" key="7">
    <source>
        <dbReference type="Proteomes" id="UP000198852"/>
    </source>
</evidence>
<protein>
    <submittedName>
        <fullName evidence="6">ABC-2 type transport system ATP-binding protein</fullName>
    </submittedName>
</protein>
<accession>A0A1I6QFI0</accession>
<dbReference type="PANTHER" id="PTHR43335">
    <property type="entry name" value="ABC TRANSPORTER, ATP-BINDING PROTEIN"/>
    <property type="match status" value="1"/>
</dbReference>
<gene>
    <name evidence="6" type="ORF">SAMN05660874_01397</name>
</gene>
<dbReference type="Proteomes" id="UP000198852">
    <property type="component" value="Unassembled WGS sequence"/>
</dbReference>
<dbReference type="EMBL" id="FOZX01000002">
    <property type="protein sequence ID" value="SFS51048.1"/>
    <property type="molecule type" value="Genomic_DNA"/>
</dbReference>
<feature type="domain" description="ABC transporter" evidence="5">
    <location>
        <begin position="2"/>
        <end position="226"/>
    </location>
</feature>
<sequence>MITIGELTKRYGDRLAVDRLSCTIRPGVVTGFLGPNGAGKSTTMRLMLGLDRGEGEVRFGDRTYRELRNPARSVGALLDARAVHPGRTALQHLRMIAAGAGIPEQRVREVLAAVGLDDVRSRRAGGFSLGMQQRLGIAAALVGDPEHVILDEPTNGLDPEGVRWIRALLRNLADEGRTVFVSSHLLSEVAQLADDLVVIGEGRLIAAEPVRDFIAAHTRTHVIVRTPDAERFQEWLRANGFPVAREDDGALRIDSGDVDAVSDAARRAGVAIRELHTRRSSLEDAFFNATADATSYRGEAA</sequence>
<dbReference type="RefSeq" id="WP_093414771.1">
    <property type="nucleotide sequence ID" value="NZ_FOZX01000002.1"/>
</dbReference>
<dbReference type="STRING" id="95161.SAMN05660874_01397"/>
<keyword evidence="3" id="KW-0547">Nucleotide-binding</keyword>
<evidence type="ECO:0000256" key="2">
    <source>
        <dbReference type="ARBA" id="ARBA00022448"/>
    </source>
</evidence>
<dbReference type="InterPro" id="IPR017871">
    <property type="entry name" value="ABC_transporter-like_CS"/>
</dbReference>
<evidence type="ECO:0000256" key="4">
    <source>
        <dbReference type="ARBA" id="ARBA00022840"/>
    </source>
</evidence>
<dbReference type="AlphaFoldDB" id="A0A1I6QFI0"/>
<dbReference type="SMART" id="SM00382">
    <property type="entry name" value="AAA"/>
    <property type="match status" value="1"/>
</dbReference>
<dbReference type="InterPro" id="IPR003593">
    <property type="entry name" value="AAA+_ATPase"/>
</dbReference>
<keyword evidence="2" id="KW-0813">Transport</keyword>
<keyword evidence="4 6" id="KW-0067">ATP-binding</keyword>
<reference evidence="7" key="1">
    <citation type="submission" date="2016-10" db="EMBL/GenBank/DDBJ databases">
        <authorList>
            <person name="Varghese N."/>
            <person name="Submissions S."/>
        </authorList>
    </citation>
    <scope>NUCLEOTIDE SEQUENCE [LARGE SCALE GENOMIC DNA]</scope>
    <source>
        <strain evidence="7">DSM 44771</strain>
    </source>
</reference>
<comment type="similarity">
    <text evidence="1">Belongs to the ABC transporter superfamily.</text>
</comment>
<evidence type="ECO:0000256" key="3">
    <source>
        <dbReference type="ARBA" id="ARBA00022741"/>
    </source>
</evidence>
<organism evidence="6 7">
    <name type="scientific">Saccharopolyspora flava</name>
    <dbReference type="NCBI Taxonomy" id="95161"/>
    <lineage>
        <taxon>Bacteria</taxon>
        <taxon>Bacillati</taxon>
        <taxon>Actinomycetota</taxon>
        <taxon>Actinomycetes</taxon>
        <taxon>Pseudonocardiales</taxon>
        <taxon>Pseudonocardiaceae</taxon>
        <taxon>Saccharopolyspora</taxon>
    </lineage>
</organism>
<dbReference type="InterPro" id="IPR003439">
    <property type="entry name" value="ABC_transporter-like_ATP-bd"/>
</dbReference>
<dbReference type="PANTHER" id="PTHR43335:SF4">
    <property type="entry name" value="ABC TRANSPORTER, ATP-BINDING PROTEIN"/>
    <property type="match status" value="1"/>
</dbReference>
<dbReference type="PROSITE" id="PS50893">
    <property type="entry name" value="ABC_TRANSPORTER_2"/>
    <property type="match status" value="1"/>
</dbReference>
<dbReference type="Gene3D" id="3.40.50.300">
    <property type="entry name" value="P-loop containing nucleotide triphosphate hydrolases"/>
    <property type="match status" value="1"/>
</dbReference>